<dbReference type="InterPro" id="IPR008928">
    <property type="entry name" value="6-hairpin_glycosidase_sf"/>
</dbReference>
<evidence type="ECO:0000313" key="1">
    <source>
        <dbReference type="EMBL" id="CCH56199.1"/>
    </source>
</evidence>
<name>I2GQM1_9BACT</name>
<dbReference type="AlphaFoldDB" id="I2GQM1"/>
<keyword evidence="2" id="KW-1185">Reference proteome</keyword>
<accession>I2GQM1</accession>
<comment type="caution">
    <text evidence="1">The sequence shown here is derived from an EMBL/GenBank/DDBJ whole genome shotgun (WGS) entry which is preliminary data.</text>
</comment>
<dbReference type="STRING" id="1185876.BN8_05519"/>
<protein>
    <submittedName>
        <fullName evidence="1">Uncharacterized protein</fullName>
    </submittedName>
</protein>
<evidence type="ECO:0000313" key="2">
    <source>
        <dbReference type="Proteomes" id="UP000009309"/>
    </source>
</evidence>
<gene>
    <name evidence="1" type="ORF">BN8_05519</name>
</gene>
<dbReference type="GO" id="GO:0005975">
    <property type="term" value="P:carbohydrate metabolic process"/>
    <property type="evidence" value="ECO:0007669"/>
    <property type="project" value="InterPro"/>
</dbReference>
<proteinExistence type="predicted"/>
<dbReference type="SUPFAM" id="SSF48208">
    <property type="entry name" value="Six-hairpin glycosidases"/>
    <property type="match status" value="1"/>
</dbReference>
<organism evidence="1 2">
    <name type="scientific">Fibrisoma limi BUZ 3</name>
    <dbReference type="NCBI Taxonomy" id="1185876"/>
    <lineage>
        <taxon>Bacteria</taxon>
        <taxon>Pseudomonadati</taxon>
        <taxon>Bacteroidota</taxon>
        <taxon>Cytophagia</taxon>
        <taxon>Cytophagales</taxon>
        <taxon>Spirosomataceae</taxon>
        <taxon>Fibrisoma</taxon>
    </lineage>
</organism>
<dbReference type="EMBL" id="CAIT01000009">
    <property type="protein sequence ID" value="CCH56199.1"/>
    <property type="molecule type" value="Genomic_DNA"/>
</dbReference>
<dbReference type="eggNOG" id="ENOG502Z8JY">
    <property type="taxonomic scope" value="Bacteria"/>
</dbReference>
<reference evidence="1 2" key="1">
    <citation type="journal article" date="2012" name="J. Bacteriol.">
        <title>Genome Sequence of the Filamentous Bacterium Fibrisoma limi BUZ 3T.</title>
        <authorList>
            <person name="Filippini M."/>
            <person name="Qi W."/>
            <person name="Jaenicke S."/>
            <person name="Goesmann A."/>
            <person name="Smits T.H."/>
            <person name="Bagheri H.C."/>
        </authorList>
    </citation>
    <scope>NUCLEOTIDE SEQUENCE [LARGE SCALE GENOMIC DNA]</scope>
    <source>
        <strain evidence="2">BUZ 3T</strain>
    </source>
</reference>
<sequence>MKRLLSFRCYARTGQCLRRNLGTVFLFLQPLRACTCFLRWLHEYYEPVHFELLNPYHDFVIGNYMSVGVFSSHEPAQPEVISQWALGLKKSLGQEQNRTAADLQFTTGHLETCLDTTSFWLIYTPPKGAKVAIRACYDPQGLYECTSENDGEHVLDFRLSGALGQFHVRLELLDTNAPFLRYTTSLRPANAFTVQSFPRDIYLLDRTYDPLKTEGVVHITQNGPTSGLAYVSCLKPKGPTVFYFQNLSALNDFFEQTQTEPSSVVGAKWPELGLSLPSSDKPLAKHQDVVISDAFVTLRTDVPKDDYQTADWFIDEFARVYRLLDKPATTYYDWPQAAAKTIRSLSRSSACHQRIKNRFYLNAYVGSSEKPPESMVQLCVLVPMLAYQAWKGRPSKLAEQLLQSVPSFYRDDLKTVVRWLPGQPFQKSELSEEEDHDKMDSWYLFHILMNLGRLALQGDETARDIFLKSLDFAIEAAHRFRYEWPVFYHVKTLEVLKSETKPGEKGEQDVPGVYTYVMMQAFELTNDARYLREAEQSAGKLIGSGFNLLYQTNITIMSAQALAKLWKTTGNRLYFDLSRLCIANTIAKMWAWDCSFGFGKNYNTFMGVSCLKDASYIAAYEEGESFATALDYLRIVGPDASPALSLMLAEYMKYLLNRGRHYYPYELPDDAVADQPKEGHIRRQLTIPLEDLRTGWEQAGQVGQEIYGSASAFVAAAYAYQRHEKMPLTVFIEYPVIESGFRDNQPGQGEYFVHLAGVPELSCRLRILPNYGSLPNVRVFTDTETPHEIPSKDQTQTYIDYEISGGMRYRIEWQSGRNKRSTTKS</sequence>
<dbReference type="Proteomes" id="UP000009309">
    <property type="component" value="Unassembled WGS sequence"/>
</dbReference>